<feature type="transmembrane region" description="Helical" evidence="7">
    <location>
        <begin position="59"/>
        <end position="81"/>
    </location>
</feature>
<feature type="transmembrane region" description="Helical" evidence="7">
    <location>
        <begin position="201"/>
        <end position="223"/>
    </location>
</feature>
<dbReference type="CDD" id="cd13132">
    <property type="entry name" value="MATE_eukaryotic"/>
    <property type="match status" value="1"/>
</dbReference>
<name>A0A136IWS7_9PEZI</name>
<dbReference type="OrthoDB" id="2126698at2759"/>
<dbReference type="GO" id="GO:1990961">
    <property type="term" value="P:xenobiotic detoxification by transmembrane export across the plasma membrane"/>
    <property type="evidence" value="ECO:0007669"/>
    <property type="project" value="InterPro"/>
</dbReference>
<feature type="transmembrane region" description="Helical" evidence="7">
    <location>
        <begin position="170"/>
        <end position="189"/>
    </location>
</feature>
<evidence type="ECO:0000256" key="3">
    <source>
        <dbReference type="ARBA" id="ARBA00022692"/>
    </source>
</evidence>
<dbReference type="GO" id="GO:0016020">
    <property type="term" value="C:membrane"/>
    <property type="evidence" value="ECO:0007669"/>
    <property type="project" value="UniProtKB-SubCell"/>
</dbReference>
<comment type="subcellular location">
    <subcellularLocation>
        <location evidence="1">Membrane</location>
        <topology evidence="1">Multi-pass membrane protein</topology>
    </subcellularLocation>
</comment>
<feature type="transmembrane region" description="Helical" evidence="7">
    <location>
        <begin position="137"/>
        <end position="158"/>
    </location>
</feature>
<evidence type="ECO:0000313" key="8">
    <source>
        <dbReference type="EMBL" id="KXJ89229.1"/>
    </source>
</evidence>
<feature type="region of interest" description="Disordered" evidence="6">
    <location>
        <begin position="1"/>
        <end position="33"/>
    </location>
</feature>
<dbReference type="InParanoid" id="A0A136IWS7"/>
<sequence>MADTADPSRRRNSSATEVTPLLTSHAGLSQSPPDLPVSEAELKEVDDSWSAELWLLTSYSVPLIGTYLLQYSFFVVTIFVAGHLGADELASAALGLTTMNIFGFATYEGMATALDTFCAQAYGSGNHKGVGLHVQRMLVLMTLALVPIGTVWALSPWLMTPFVKQEHLAIRAGTFLRISLIGLPGYASFEALKRFLQAQGSFNAALVVLLICAPINAGLSWFLAFNVGMGLEGAALGQALTNCLRIVFLLAYIVSPWGKWSHGCWGGFSREAFTDLGPMTRLSIAGSLVNLGEWAAFEIVNISASYVSTNHLAAQSILCTISIITWHIPFSVSVAVSTRVGHAIGAGLVDAARRAAVLYAVVFFVLGLANGALIFLLRRPLAEFF</sequence>
<dbReference type="GO" id="GO:0015297">
    <property type="term" value="F:antiporter activity"/>
    <property type="evidence" value="ECO:0007669"/>
    <property type="project" value="InterPro"/>
</dbReference>
<feature type="transmembrane region" description="Helical" evidence="7">
    <location>
        <begin position="356"/>
        <end position="377"/>
    </location>
</feature>
<dbReference type="InterPro" id="IPR045069">
    <property type="entry name" value="MATE_euk"/>
</dbReference>
<dbReference type="Pfam" id="PF01554">
    <property type="entry name" value="MatE"/>
    <property type="match status" value="2"/>
</dbReference>
<evidence type="ECO:0000313" key="9">
    <source>
        <dbReference type="Proteomes" id="UP000070501"/>
    </source>
</evidence>
<reference evidence="9" key="1">
    <citation type="submission" date="2016-02" db="EMBL/GenBank/DDBJ databases">
        <title>Draft genome sequence of Microdochium bolleyi, a fungal endophyte of beachgrass.</title>
        <authorList>
            <consortium name="DOE Joint Genome Institute"/>
            <person name="David A.S."/>
            <person name="May G."/>
            <person name="Haridas S."/>
            <person name="Lim J."/>
            <person name="Wang M."/>
            <person name="Labutti K."/>
            <person name="Lipzen A."/>
            <person name="Barry K."/>
            <person name="Grigoriev I.V."/>
        </authorList>
    </citation>
    <scope>NUCLEOTIDE SEQUENCE [LARGE SCALE GENOMIC DNA]</scope>
    <source>
        <strain evidence="9">J235TASD1</strain>
    </source>
</reference>
<feature type="transmembrane region" description="Helical" evidence="7">
    <location>
        <begin position="312"/>
        <end position="336"/>
    </location>
</feature>
<feature type="transmembrane region" description="Helical" evidence="7">
    <location>
        <begin position="235"/>
        <end position="254"/>
    </location>
</feature>
<dbReference type="NCBIfam" id="TIGR00797">
    <property type="entry name" value="matE"/>
    <property type="match status" value="1"/>
</dbReference>
<dbReference type="STRING" id="196109.A0A136IWS7"/>
<proteinExistence type="inferred from homology"/>
<dbReference type="InterPro" id="IPR002528">
    <property type="entry name" value="MATE_fam"/>
</dbReference>
<feature type="non-terminal residue" evidence="8">
    <location>
        <position position="385"/>
    </location>
</feature>
<evidence type="ECO:0000256" key="5">
    <source>
        <dbReference type="ARBA" id="ARBA00023136"/>
    </source>
</evidence>
<evidence type="ECO:0000256" key="4">
    <source>
        <dbReference type="ARBA" id="ARBA00022989"/>
    </source>
</evidence>
<evidence type="ECO:0000256" key="7">
    <source>
        <dbReference type="SAM" id="Phobius"/>
    </source>
</evidence>
<dbReference type="GO" id="GO:0042910">
    <property type="term" value="F:xenobiotic transmembrane transporter activity"/>
    <property type="evidence" value="ECO:0007669"/>
    <property type="project" value="InterPro"/>
</dbReference>
<keyword evidence="5 7" id="KW-0472">Membrane</keyword>
<keyword evidence="4 7" id="KW-1133">Transmembrane helix</keyword>
<keyword evidence="9" id="KW-1185">Reference proteome</keyword>
<evidence type="ECO:0000256" key="2">
    <source>
        <dbReference type="ARBA" id="ARBA00010199"/>
    </source>
</evidence>
<gene>
    <name evidence="8" type="ORF">Micbo1qcDRAFT_166045</name>
</gene>
<accession>A0A136IWS7</accession>
<evidence type="ECO:0000256" key="1">
    <source>
        <dbReference type="ARBA" id="ARBA00004141"/>
    </source>
</evidence>
<protein>
    <submittedName>
        <fullName evidence="8">Mate-domain-containing protein</fullName>
    </submittedName>
</protein>
<comment type="similarity">
    <text evidence="2">Belongs to the multi antimicrobial extrusion (MATE) (TC 2.A.66.1) family.</text>
</comment>
<dbReference type="EMBL" id="KQ964256">
    <property type="protein sequence ID" value="KXJ89229.1"/>
    <property type="molecule type" value="Genomic_DNA"/>
</dbReference>
<keyword evidence="3 7" id="KW-0812">Transmembrane</keyword>
<organism evidence="8 9">
    <name type="scientific">Microdochium bolleyi</name>
    <dbReference type="NCBI Taxonomy" id="196109"/>
    <lineage>
        <taxon>Eukaryota</taxon>
        <taxon>Fungi</taxon>
        <taxon>Dikarya</taxon>
        <taxon>Ascomycota</taxon>
        <taxon>Pezizomycotina</taxon>
        <taxon>Sordariomycetes</taxon>
        <taxon>Xylariomycetidae</taxon>
        <taxon>Xylariales</taxon>
        <taxon>Microdochiaceae</taxon>
        <taxon>Microdochium</taxon>
    </lineage>
</organism>
<dbReference type="Proteomes" id="UP000070501">
    <property type="component" value="Unassembled WGS sequence"/>
</dbReference>
<evidence type="ECO:0000256" key="6">
    <source>
        <dbReference type="SAM" id="MobiDB-lite"/>
    </source>
</evidence>
<dbReference type="AlphaFoldDB" id="A0A136IWS7"/>
<dbReference type="PANTHER" id="PTHR11206">
    <property type="entry name" value="MULTIDRUG RESISTANCE PROTEIN"/>
    <property type="match status" value="1"/>
</dbReference>